<sequence>MRPLHGRLAIVSAVLPHTIPPIATIESLGFVIGLHPVCRRSLSLPMKFDCILPGTRWTRVLCLFAGTLALLTTSTIRADQPESEVSAEADFKTVEPTTDDLTAWENSGFLKLEEFCIDCHNADYQEAEVDLTLLSTAEKIRNNSELAMHSISMIRFGAMPPEDSALPTVEERRQLADQLDDLVYRATCDLRPKPGRITARRLNRAEYNNAIRDLFGMDLRPADQFPSDEVGGGFDNNADVLSLSTMLMEKYLKAGETVASTVIIDPATLPSIDKTFADQTLHTIGEAKLASFGEWFIRGDGMVWCEVEVPVEGEYYFDIRGGTNVRRSELNELKEEKSQADAEGEDSESNDSDGKKSDAKESEGKDKERRRDRKRDDEDKEPKESDKVNRCVMVHDEEGRLLEILDFSFQDKSGPTDGESFKATLKPGKHRFFFSPTDTWIDELPKSEDREDPWRIGESISDRVRAMTDEELAKTVLPEGEKIEISRRISDDEFNFKFKTVSIKGPASHNRKDLPATQSQLITRMARERSDHWEDVYKAAKTNLEPLMRRAFRREVSEEEVKRYAMLVEAATDRRESFYVGMQQAITAILCSPSFLFRIELPETDEARELAATGEAVPLSSTQLASRLSFFLWSSIPDKELLQAAKENQLVDESKRQRHVHRMLDDPKSISLGEQFATQWFGLGNLKARDMADFGGNEEGPAITVDDLAAETHALFDHVLKDNLPVTELLTADYTFVNESLADWYGVELPESDQANTFQKVSLADAGRRGILGHAGVLTLTSYPTRNSPVLRGKWILENVLGTPPPEAPPNVPELEETRAASADATLREQLELHRADPGCASCHRVMDALGFGLETMDHLGRLRPPSDPSVADANGELPGGRSFRGAMELSEMLASTETRRFADTTVRRLLSFAIGRELRPADRCFVEAILDDAEDEGFRLRDLVEGVINSPPFLTTSVPAS</sequence>
<dbReference type="Pfam" id="PF07626">
    <property type="entry name" value="PSD3"/>
    <property type="match status" value="1"/>
</dbReference>
<accession>Q7UUL3</accession>
<feature type="region of interest" description="Disordered" evidence="1">
    <location>
        <begin position="863"/>
        <end position="882"/>
    </location>
</feature>
<evidence type="ECO:0000259" key="7">
    <source>
        <dbReference type="Pfam" id="PF07637"/>
    </source>
</evidence>
<feature type="domain" description="DUF1587" evidence="3">
    <location>
        <begin position="200"/>
        <end position="263"/>
    </location>
</feature>
<feature type="domain" description="DUF1595" evidence="7">
    <location>
        <begin position="540"/>
        <end position="600"/>
    </location>
</feature>
<dbReference type="EnsemblBacteria" id="CAD73066">
    <property type="protein sequence ID" value="CAD73066"/>
    <property type="gene ID" value="RB3228"/>
</dbReference>
<dbReference type="InterPro" id="IPR011429">
    <property type="entry name" value="Cyt_c_Planctomycete-type"/>
</dbReference>
<keyword evidence="9" id="KW-1185">Reference proteome</keyword>
<dbReference type="PATRIC" id="fig|243090.15.peg.1483"/>
<dbReference type="InterPro" id="IPR013036">
    <property type="entry name" value="DUF1587"/>
</dbReference>
<organism evidence="8 9">
    <name type="scientific">Rhodopirellula baltica (strain DSM 10527 / NCIMB 13988 / SH1)</name>
    <dbReference type="NCBI Taxonomy" id="243090"/>
    <lineage>
        <taxon>Bacteria</taxon>
        <taxon>Pseudomonadati</taxon>
        <taxon>Planctomycetota</taxon>
        <taxon>Planctomycetia</taxon>
        <taxon>Pirellulales</taxon>
        <taxon>Pirellulaceae</taxon>
        <taxon>Rhodopirellula</taxon>
    </lineage>
</organism>
<dbReference type="Pfam" id="PF07637">
    <property type="entry name" value="PSD5"/>
    <property type="match status" value="1"/>
</dbReference>
<name>Q7UUL3_RHOBA</name>
<feature type="domain" description="DUF1585" evidence="2">
    <location>
        <begin position="881"/>
        <end position="954"/>
    </location>
</feature>
<dbReference type="Pfam" id="PF07624">
    <property type="entry name" value="PSD2"/>
    <property type="match status" value="1"/>
</dbReference>
<evidence type="ECO:0008006" key="10">
    <source>
        <dbReference type="Google" id="ProtNLM"/>
    </source>
</evidence>
<evidence type="ECO:0000313" key="8">
    <source>
        <dbReference type="EMBL" id="CAD73066.1"/>
    </source>
</evidence>
<dbReference type="eggNOG" id="COG0551">
    <property type="taxonomic scope" value="Bacteria"/>
</dbReference>
<protein>
    <recommendedName>
        <fullName evidence="10">Filamin</fullName>
    </recommendedName>
</protein>
<evidence type="ECO:0000259" key="4">
    <source>
        <dbReference type="Pfam" id="PF07627"/>
    </source>
</evidence>
<feature type="domain" description="DUF1592" evidence="5">
    <location>
        <begin position="619"/>
        <end position="747"/>
    </location>
</feature>
<feature type="compositionally biased region" description="Acidic residues" evidence="1">
    <location>
        <begin position="342"/>
        <end position="351"/>
    </location>
</feature>
<gene>
    <name evidence="8" type="ordered locus">RB3228</name>
</gene>
<evidence type="ECO:0000259" key="6">
    <source>
        <dbReference type="Pfam" id="PF07635"/>
    </source>
</evidence>
<feature type="region of interest" description="Disordered" evidence="1">
    <location>
        <begin position="332"/>
        <end position="391"/>
    </location>
</feature>
<dbReference type="InterPro" id="IPR013042">
    <property type="entry name" value="DUF1592"/>
</dbReference>
<dbReference type="AlphaFoldDB" id="Q7UUL3"/>
<dbReference type="HOGENOM" id="CLU_007458_0_0_0"/>
<dbReference type="InterPro" id="IPR013039">
    <property type="entry name" value="DUF1588"/>
</dbReference>
<dbReference type="InterPro" id="IPR013043">
    <property type="entry name" value="DUF1595"/>
</dbReference>
<feature type="domain" description="DUF1588" evidence="4">
    <location>
        <begin position="768"/>
        <end position="864"/>
    </location>
</feature>
<reference evidence="8 9" key="1">
    <citation type="journal article" date="2003" name="Proc. Natl. Acad. Sci. U.S.A.">
        <title>Complete genome sequence of the marine planctomycete Pirellula sp. strain 1.</title>
        <authorList>
            <person name="Gloeckner F.O."/>
            <person name="Kube M."/>
            <person name="Bauer M."/>
            <person name="Teeling H."/>
            <person name="Lombardot T."/>
            <person name="Ludwig W."/>
            <person name="Gade D."/>
            <person name="Beck A."/>
            <person name="Borzym K."/>
            <person name="Heitmann K."/>
            <person name="Rabus R."/>
            <person name="Schlesner H."/>
            <person name="Amann R."/>
            <person name="Reinhardt R."/>
        </authorList>
    </citation>
    <scope>NUCLEOTIDE SEQUENCE [LARGE SCALE GENOMIC DNA]</scope>
    <source>
        <strain evidence="9">DSM 10527 / NCIMB 13988 / SH1</strain>
    </source>
</reference>
<dbReference type="Pfam" id="PF07631">
    <property type="entry name" value="PSD4"/>
    <property type="match status" value="1"/>
</dbReference>
<dbReference type="InParanoid" id="Q7UUL3"/>
<dbReference type="Proteomes" id="UP000001025">
    <property type="component" value="Chromosome"/>
</dbReference>
<dbReference type="InterPro" id="IPR011478">
    <property type="entry name" value="DUF1585"/>
</dbReference>
<dbReference type="Pfam" id="PF07635">
    <property type="entry name" value="PSCyt1"/>
    <property type="match status" value="1"/>
</dbReference>
<feature type="compositionally biased region" description="Basic and acidic residues" evidence="1">
    <location>
        <begin position="352"/>
        <end position="391"/>
    </location>
</feature>
<dbReference type="Pfam" id="PF07627">
    <property type="entry name" value="PSCyt3"/>
    <property type="match status" value="1"/>
</dbReference>
<feature type="domain" description="Cytochrome C Planctomycete-type" evidence="6">
    <location>
        <begin position="116"/>
        <end position="163"/>
    </location>
</feature>
<dbReference type="EMBL" id="BX294138">
    <property type="protein sequence ID" value="CAD73066.1"/>
    <property type="molecule type" value="Genomic_DNA"/>
</dbReference>
<evidence type="ECO:0000259" key="5">
    <source>
        <dbReference type="Pfam" id="PF07631"/>
    </source>
</evidence>
<evidence type="ECO:0000259" key="3">
    <source>
        <dbReference type="Pfam" id="PF07626"/>
    </source>
</evidence>
<evidence type="ECO:0000313" key="9">
    <source>
        <dbReference type="Proteomes" id="UP000001025"/>
    </source>
</evidence>
<evidence type="ECO:0000259" key="2">
    <source>
        <dbReference type="Pfam" id="PF07624"/>
    </source>
</evidence>
<proteinExistence type="predicted"/>
<dbReference type="KEGG" id="rba:RB3228"/>
<dbReference type="STRING" id="243090.RB3228"/>
<evidence type="ECO:0000256" key="1">
    <source>
        <dbReference type="SAM" id="MobiDB-lite"/>
    </source>
</evidence>
<dbReference type="OrthoDB" id="175242at2"/>